<protein>
    <submittedName>
        <fullName evidence="2">Uncharacterized protein</fullName>
    </submittedName>
</protein>
<dbReference type="PANTHER" id="PTHR10476">
    <property type="entry name" value="CHARGED MULTIVESICULAR BODY PROTEIN"/>
    <property type="match status" value="1"/>
</dbReference>
<evidence type="ECO:0000313" key="4">
    <source>
        <dbReference type="EMBL" id="CAD8965572.1"/>
    </source>
</evidence>
<dbReference type="GO" id="GO:0007034">
    <property type="term" value="P:vacuolar transport"/>
    <property type="evidence" value="ECO:0007669"/>
    <property type="project" value="InterPro"/>
</dbReference>
<name>A0A6T8P7B5_HEMAN</name>
<organism evidence="2">
    <name type="scientific">Hemiselmis andersenii</name>
    <name type="common">Cryptophyte alga</name>
    <dbReference type="NCBI Taxonomy" id="464988"/>
    <lineage>
        <taxon>Eukaryota</taxon>
        <taxon>Cryptophyceae</taxon>
        <taxon>Cryptomonadales</taxon>
        <taxon>Hemiselmidaceae</taxon>
        <taxon>Hemiselmis</taxon>
    </lineage>
</organism>
<proteinExistence type="predicted"/>
<gene>
    <name evidence="4" type="ORF">HAND00432_LOCUS17466</name>
    <name evidence="2" type="ORF">HAND1043_LOCUS21034</name>
    <name evidence="3" type="ORF">HAND1043_LOCUS21035</name>
</gene>
<evidence type="ECO:0000313" key="3">
    <source>
        <dbReference type="EMBL" id="CAD8754527.1"/>
    </source>
</evidence>
<evidence type="ECO:0000256" key="1">
    <source>
        <dbReference type="SAM" id="Coils"/>
    </source>
</evidence>
<dbReference type="EMBL" id="HBFK01034721">
    <property type="protein sequence ID" value="CAD8754527.1"/>
    <property type="molecule type" value="Transcribed_RNA"/>
</dbReference>
<feature type="coiled-coil region" evidence="1">
    <location>
        <begin position="16"/>
        <end position="43"/>
    </location>
</feature>
<evidence type="ECO:0000313" key="2">
    <source>
        <dbReference type="EMBL" id="CAD8754526.1"/>
    </source>
</evidence>
<accession>A0A6T8P7B5</accession>
<dbReference type="AlphaFoldDB" id="A0A6T8P7B5"/>
<dbReference type="EMBL" id="HBFK01034720">
    <property type="protein sequence ID" value="CAD8754526.1"/>
    <property type="molecule type" value="Transcribed_RNA"/>
</dbReference>
<dbReference type="Gene3D" id="6.10.140.1230">
    <property type="match status" value="1"/>
</dbReference>
<dbReference type="InterPro" id="IPR005024">
    <property type="entry name" value="Snf7_fam"/>
</dbReference>
<dbReference type="EMBL" id="HBFX01028948">
    <property type="protein sequence ID" value="CAD8965572.1"/>
    <property type="molecule type" value="Transcribed_RNA"/>
</dbReference>
<sequence>MSFLFGGKKKTPEELMREYKRSIDKSVREIERERTKLQTQEKKIITDIKKAAKEGQMGPVKIMAKDLVRTRGQITKFYSMKCQMQAVGLRLQSIKSTQAMTDAMKGAARAMKSMNSAVDVKSMAKILGEFEKESALMDDKQEMMDDAIDDAFEAEDEEGAINDVVGQVLAEIGIDLGGQMVGAPGAQPVAAAATAEAEGELSLEERLKNLKG</sequence>
<keyword evidence="1" id="KW-0175">Coiled coil</keyword>
<dbReference type="Pfam" id="PF03357">
    <property type="entry name" value="Snf7"/>
    <property type="match status" value="1"/>
</dbReference>
<reference evidence="2" key="1">
    <citation type="submission" date="2021-01" db="EMBL/GenBank/DDBJ databases">
        <authorList>
            <person name="Corre E."/>
            <person name="Pelletier E."/>
            <person name="Niang G."/>
            <person name="Scheremetjew M."/>
            <person name="Finn R."/>
            <person name="Kale V."/>
            <person name="Holt S."/>
            <person name="Cochrane G."/>
            <person name="Meng A."/>
            <person name="Brown T."/>
            <person name="Cohen L."/>
        </authorList>
    </citation>
    <scope>NUCLEOTIDE SEQUENCE</scope>
    <source>
        <strain evidence="2">CCMP441</strain>
        <strain evidence="4">CCMP644</strain>
    </source>
</reference>